<dbReference type="AlphaFoldDB" id="A0A7W7LM20"/>
<dbReference type="EMBL" id="JACHJH010000002">
    <property type="protein sequence ID" value="MBB4892764.1"/>
    <property type="molecule type" value="Genomic_DNA"/>
</dbReference>
<dbReference type="SUPFAM" id="SSF103473">
    <property type="entry name" value="MFS general substrate transporter"/>
    <property type="match status" value="1"/>
</dbReference>
<protein>
    <recommendedName>
        <fullName evidence="4">MFS transporter</fullName>
    </recommendedName>
</protein>
<accession>A0A7W7LM20</accession>
<keyword evidence="1" id="KW-1133">Transmembrane helix</keyword>
<sequence length="100" mass="9745">MGCGLGLANGSAMTVVSSSRTAHRTAQATATATTFAMLGGATGPAAAGAALALVGYPPRTCEASTCDAFGSPVGTHLALSLLALVTSVMAFALTGRRSRS</sequence>
<evidence type="ECO:0000313" key="2">
    <source>
        <dbReference type="EMBL" id="MBB4892764.1"/>
    </source>
</evidence>
<proteinExistence type="predicted"/>
<reference evidence="2 3" key="1">
    <citation type="submission" date="2020-08" db="EMBL/GenBank/DDBJ databases">
        <title>Genomic Encyclopedia of Type Strains, Phase III (KMG-III): the genomes of soil and plant-associated and newly described type strains.</title>
        <authorList>
            <person name="Whitman W."/>
        </authorList>
    </citation>
    <scope>NUCLEOTIDE SEQUENCE [LARGE SCALE GENOMIC DNA]</scope>
    <source>
        <strain evidence="2 3">CECT 3266</strain>
    </source>
</reference>
<organism evidence="2 3">
    <name type="scientific">Streptomyces olivoverticillatus</name>
    <dbReference type="NCBI Taxonomy" id="66427"/>
    <lineage>
        <taxon>Bacteria</taxon>
        <taxon>Bacillati</taxon>
        <taxon>Actinomycetota</taxon>
        <taxon>Actinomycetes</taxon>
        <taxon>Kitasatosporales</taxon>
        <taxon>Streptomycetaceae</taxon>
        <taxon>Streptomyces</taxon>
    </lineage>
</organism>
<name>A0A7W7LM20_9ACTN</name>
<keyword evidence="1" id="KW-0812">Transmembrane</keyword>
<dbReference type="Proteomes" id="UP000556084">
    <property type="component" value="Unassembled WGS sequence"/>
</dbReference>
<evidence type="ECO:0008006" key="4">
    <source>
        <dbReference type="Google" id="ProtNLM"/>
    </source>
</evidence>
<evidence type="ECO:0000256" key="1">
    <source>
        <dbReference type="SAM" id="Phobius"/>
    </source>
</evidence>
<evidence type="ECO:0000313" key="3">
    <source>
        <dbReference type="Proteomes" id="UP000556084"/>
    </source>
</evidence>
<dbReference type="InterPro" id="IPR036259">
    <property type="entry name" value="MFS_trans_sf"/>
</dbReference>
<keyword evidence="1" id="KW-0472">Membrane</keyword>
<comment type="caution">
    <text evidence="2">The sequence shown here is derived from an EMBL/GenBank/DDBJ whole genome shotgun (WGS) entry which is preliminary data.</text>
</comment>
<feature type="transmembrane region" description="Helical" evidence="1">
    <location>
        <begin position="77"/>
        <end position="95"/>
    </location>
</feature>
<keyword evidence="3" id="KW-1185">Reference proteome</keyword>
<gene>
    <name evidence="2" type="ORF">FHS39_001775</name>
</gene>